<protein>
    <submittedName>
        <fullName evidence="2">Uncharacterized protein</fullName>
    </submittedName>
</protein>
<dbReference type="GeneID" id="39735447"/>
<accession>A0A1J1H364</accession>
<reference evidence="2 3" key="1">
    <citation type="submission" date="2015-04" db="EMBL/GenBank/DDBJ databases">
        <authorList>
            <consortium name="Pathogen Informatics"/>
        </authorList>
    </citation>
    <scope>NUCLEOTIDE SEQUENCE [LARGE SCALE GENOMIC DNA]</scope>
    <source>
        <strain evidence="2 3">SGS1</strain>
    </source>
</reference>
<evidence type="ECO:0000313" key="2">
    <source>
        <dbReference type="EMBL" id="CRG99346.1"/>
    </source>
</evidence>
<dbReference type="OMA" id="ENICFIV"/>
<sequence length="1041" mass="125184">MDKNFVLKEIEKSECNSEIFLNSYFGTLIKENDENEILKSVKSLKNEIQEQKHYVNNNIRGEIENYKEKIHQMRCYTDTMNEKLININITNKRSENITNLDKKNNLCKLKEKKKKSQEEMINVRKGKIEENKKNEGNDEDEIEDEKINEDEIKDEKTHENEKKDDDDEFKEYERKNNLKFENSLIKSIEAKTKLENIKKGLLFLKVFPTLKKDINELFSKTKSMKLDIDDKMKNAFTLLKNLIYINENEQIITYFKEYSSIDVSLYSNKFFDDFFSLLNDILYSYIFDKTNIDSNEILKAYTILFKTYLKFTNIKTYNNEYLINEIIKKIIEFIIINFKKTFLKFVHSENDSFIYNSIINFYQYFTTFIEERKNIIEKIFFNVIYIVNNKSERNLNKFSNTSCKYSYSLLNRKELAESSVAEVETSEIFNENENELNKQKVNDYVEYEDNNINEDFSYIEDYFVYLYKESIYVVCNYIENSDFIKNLDFSNKNDKTIVNKRKNFIFKIMDSLKISLNILSNSSFFISKKNLFEKILRESTFINKVIINEYLINVTIVQHFDMEYFENINLKVSNFDRNNFILEDKLLMFFVDIQRDIKNAIEKKYYEVDNKEIFNSHFFRFVIFFSFICNHDTEFLFLFINMYNFLYEIIYNIKEEIKIIKSEIATKKKDQIKINESLQLKEEFNVSNKVIDFIKNIIIIFTKLLNIFNDIIKEYEHFSSFIFEKTYNHFKSNNIFNYISKFYLQKEKYPSEIEANISYIHNFFFNGDFSEKLINAQNIRTLKNESSSKDIDSEKNKFTLSEENEIKKKKEENSSNIQAIKMIKIVPDNSPDINLDIENEECGKHLFKSSLSKLNEIKNTILKNIIYFSLIPLYDYLIKYISKIISINDNEKIENFDPEENICLIVETIFTYIEIFYENKNEYVLQQLFYHLSEKYVFYIKNVNNINKNIILQIQSDVNYLINVCKKFKIKNYKQFLLLYHSISYSFIMKNDQDPNMQSSFELYLNEHINENELSFSITSDDILKSICYIKQFLSYQEIKN</sequence>
<proteinExistence type="predicted"/>
<dbReference type="VEuPathDB" id="PlasmoDB:PRELSG_0711000"/>
<evidence type="ECO:0000256" key="1">
    <source>
        <dbReference type="SAM" id="MobiDB-lite"/>
    </source>
</evidence>
<keyword evidence="3" id="KW-1185">Reference proteome</keyword>
<gene>
    <name evidence="2" type="ORF">PRELSG_0711000</name>
</gene>
<dbReference type="KEGG" id="prel:PRELSG_0711000"/>
<feature type="compositionally biased region" description="Acidic residues" evidence="1">
    <location>
        <begin position="137"/>
        <end position="148"/>
    </location>
</feature>
<dbReference type="RefSeq" id="XP_028532353.1">
    <property type="nucleotide sequence ID" value="XM_028675800.1"/>
</dbReference>
<evidence type="ECO:0000313" key="3">
    <source>
        <dbReference type="Proteomes" id="UP000220158"/>
    </source>
</evidence>
<dbReference type="Proteomes" id="UP000220158">
    <property type="component" value="Chromosome 7"/>
</dbReference>
<dbReference type="EMBL" id="LN835302">
    <property type="protein sequence ID" value="CRG99346.1"/>
    <property type="molecule type" value="Genomic_DNA"/>
</dbReference>
<feature type="region of interest" description="Disordered" evidence="1">
    <location>
        <begin position="117"/>
        <end position="168"/>
    </location>
</feature>
<feature type="compositionally biased region" description="Basic and acidic residues" evidence="1">
    <location>
        <begin position="117"/>
        <end position="136"/>
    </location>
</feature>
<name>A0A1J1H364_PLARL</name>
<dbReference type="OrthoDB" id="66881at2759"/>
<dbReference type="AlphaFoldDB" id="A0A1J1H364"/>
<organism evidence="2 3">
    <name type="scientific">Plasmodium relictum</name>
    <dbReference type="NCBI Taxonomy" id="85471"/>
    <lineage>
        <taxon>Eukaryota</taxon>
        <taxon>Sar</taxon>
        <taxon>Alveolata</taxon>
        <taxon>Apicomplexa</taxon>
        <taxon>Aconoidasida</taxon>
        <taxon>Haemosporida</taxon>
        <taxon>Plasmodiidae</taxon>
        <taxon>Plasmodium</taxon>
        <taxon>Plasmodium (Haemamoeba)</taxon>
    </lineage>
</organism>
<feature type="compositionally biased region" description="Basic and acidic residues" evidence="1">
    <location>
        <begin position="149"/>
        <end position="163"/>
    </location>
</feature>